<evidence type="ECO:0000313" key="3">
    <source>
        <dbReference type="Proteomes" id="UP001501166"/>
    </source>
</evidence>
<sequence length="212" mass="24433">MQEEQTSSTNVIMAFFEWLMILAYLNLLWFFFTLKGFIVFGIGPATLALFGLIRKKLRQGDLAYIYQNFKREVDEHKTFGRPFSWLTLGVALFLYVDMMVVRALPVSELIQMGVIPALIVVSGLTVIVSTFTIGIRLEFKEDLVPAIKKGFWVTLISPITVVVILHAFLIQWLLLSYIPALFPFYSISLFAFLSQWIMTKAFRRMKNKKKSI</sequence>
<keyword evidence="1" id="KW-1133">Transmembrane helix</keyword>
<dbReference type="Pfam" id="PF04854">
    <property type="entry name" value="DUF624"/>
    <property type="match status" value="1"/>
</dbReference>
<dbReference type="InterPro" id="IPR006938">
    <property type="entry name" value="DUF624"/>
</dbReference>
<feature type="transmembrane region" description="Helical" evidence="1">
    <location>
        <begin position="37"/>
        <end position="53"/>
    </location>
</feature>
<evidence type="ECO:0000256" key="1">
    <source>
        <dbReference type="SAM" id="Phobius"/>
    </source>
</evidence>
<keyword evidence="3" id="KW-1185">Reference proteome</keyword>
<feature type="transmembrane region" description="Helical" evidence="1">
    <location>
        <begin position="151"/>
        <end position="174"/>
    </location>
</feature>
<dbReference type="RefSeq" id="WP_343754365.1">
    <property type="nucleotide sequence ID" value="NZ_BAAACW010000054.1"/>
</dbReference>
<comment type="caution">
    <text evidence="2">The sequence shown here is derived from an EMBL/GenBank/DDBJ whole genome shotgun (WGS) entry which is preliminary data.</text>
</comment>
<dbReference type="EMBL" id="BAAACW010000054">
    <property type="protein sequence ID" value="GAA0358124.1"/>
    <property type="molecule type" value="Genomic_DNA"/>
</dbReference>
<feature type="transmembrane region" description="Helical" evidence="1">
    <location>
        <begin position="110"/>
        <end position="139"/>
    </location>
</feature>
<reference evidence="3" key="1">
    <citation type="journal article" date="2019" name="Int. J. Syst. Evol. Microbiol.">
        <title>The Global Catalogue of Microorganisms (GCM) 10K type strain sequencing project: providing services to taxonomists for standard genome sequencing and annotation.</title>
        <authorList>
            <consortium name="The Broad Institute Genomics Platform"/>
            <consortium name="The Broad Institute Genome Sequencing Center for Infectious Disease"/>
            <person name="Wu L."/>
            <person name="Ma J."/>
        </authorList>
    </citation>
    <scope>NUCLEOTIDE SEQUENCE [LARGE SCALE GENOMIC DNA]</scope>
    <source>
        <strain evidence="3">JCM 12662</strain>
    </source>
</reference>
<feature type="transmembrane region" description="Helical" evidence="1">
    <location>
        <begin position="12"/>
        <end position="31"/>
    </location>
</feature>
<keyword evidence="1" id="KW-0812">Transmembrane</keyword>
<name>A0ABP3GZ94_9LACT</name>
<dbReference type="Proteomes" id="UP001501166">
    <property type="component" value="Unassembled WGS sequence"/>
</dbReference>
<proteinExistence type="predicted"/>
<organism evidence="2 3">
    <name type="scientific">Alkalibacterium iburiense</name>
    <dbReference type="NCBI Taxonomy" id="290589"/>
    <lineage>
        <taxon>Bacteria</taxon>
        <taxon>Bacillati</taxon>
        <taxon>Bacillota</taxon>
        <taxon>Bacilli</taxon>
        <taxon>Lactobacillales</taxon>
        <taxon>Carnobacteriaceae</taxon>
        <taxon>Alkalibacterium</taxon>
    </lineage>
</organism>
<feature type="transmembrane region" description="Helical" evidence="1">
    <location>
        <begin position="85"/>
        <end position="104"/>
    </location>
</feature>
<keyword evidence="1" id="KW-0472">Membrane</keyword>
<gene>
    <name evidence="2" type="ORF">GCM10008932_08540</name>
</gene>
<evidence type="ECO:0000313" key="2">
    <source>
        <dbReference type="EMBL" id="GAA0358124.1"/>
    </source>
</evidence>
<feature type="transmembrane region" description="Helical" evidence="1">
    <location>
        <begin position="180"/>
        <end position="199"/>
    </location>
</feature>
<accession>A0ABP3GZ94</accession>
<protein>
    <submittedName>
        <fullName evidence="2">YesL family protein</fullName>
    </submittedName>
</protein>